<feature type="chain" id="PRO_5025531590" description="BYS1 domain protein" evidence="1">
    <location>
        <begin position="20"/>
        <end position="153"/>
    </location>
</feature>
<sequence>MQILTTAILATSIATSTLAIGNAKVINNCADNIYLWSVSSTQGAMQTISKGASYSEPFHTDNKTGGIALRITRFTDGLFNGRPQTTLSYSLDGNNIWYDLSDAFGDAFSGSKLEVVASDAACPKITWAQGVSPGGSQTKVCQANSDVALTTCA</sequence>
<feature type="signal peptide" evidence="1">
    <location>
        <begin position="1"/>
        <end position="19"/>
    </location>
</feature>
<gene>
    <name evidence="2" type="ORF">EJ05DRAFT_503399</name>
</gene>
<dbReference type="EMBL" id="ML996578">
    <property type="protein sequence ID" value="KAF2755089.1"/>
    <property type="molecule type" value="Genomic_DNA"/>
</dbReference>
<dbReference type="PANTHER" id="PTHR36195">
    <property type="entry name" value="DOMAIN PROTEIN, PUTATIVE (AFU_ORTHOLOGUE AFUA_5G01990)-RELATED-RELATED"/>
    <property type="match status" value="1"/>
</dbReference>
<keyword evidence="3" id="KW-1185">Reference proteome</keyword>
<dbReference type="AlphaFoldDB" id="A0A6A6VYY5"/>
<evidence type="ECO:0000313" key="2">
    <source>
        <dbReference type="EMBL" id="KAF2755089.1"/>
    </source>
</evidence>
<evidence type="ECO:0000256" key="1">
    <source>
        <dbReference type="SAM" id="SignalP"/>
    </source>
</evidence>
<reference evidence="2" key="1">
    <citation type="journal article" date="2020" name="Stud. Mycol.">
        <title>101 Dothideomycetes genomes: a test case for predicting lifestyles and emergence of pathogens.</title>
        <authorList>
            <person name="Haridas S."/>
            <person name="Albert R."/>
            <person name="Binder M."/>
            <person name="Bloem J."/>
            <person name="Labutti K."/>
            <person name="Salamov A."/>
            <person name="Andreopoulos B."/>
            <person name="Baker S."/>
            <person name="Barry K."/>
            <person name="Bills G."/>
            <person name="Bluhm B."/>
            <person name="Cannon C."/>
            <person name="Castanera R."/>
            <person name="Culley D."/>
            <person name="Daum C."/>
            <person name="Ezra D."/>
            <person name="Gonzalez J."/>
            <person name="Henrissat B."/>
            <person name="Kuo A."/>
            <person name="Liang C."/>
            <person name="Lipzen A."/>
            <person name="Lutzoni F."/>
            <person name="Magnuson J."/>
            <person name="Mondo S."/>
            <person name="Nolan M."/>
            <person name="Ohm R."/>
            <person name="Pangilinan J."/>
            <person name="Park H.-J."/>
            <person name="Ramirez L."/>
            <person name="Alfaro M."/>
            <person name="Sun H."/>
            <person name="Tritt A."/>
            <person name="Yoshinaga Y."/>
            <person name="Zwiers L.-H."/>
            <person name="Turgeon B."/>
            <person name="Goodwin S."/>
            <person name="Spatafora J."/>
            <person name="Crous P."/>
            <person name="Grigoriev I."/>
        </authorList>
    </citation>
    <scope>NUCLEOTIDE SEQUENCE</scope>
    <source>
        <strain evidence="2">CBS 121739</strain>
    </source>
</reference>
<dbReference type="OrthoDB" id="3682664at2759"/>
<dbReference type="RefSeq" id="XP_033597540.1">
    <property type="nucleotide sequence ID" value="XM_033747412.1"/>
</dbReference>
<dbReference type="InterPro" id="IPR006771">
    <property type="entry name" value="CetA-like"/>
</dbReference>
<evidence type="ECO:0000313" key="3">
    <source>
        <dbReference type="Proteomes" id="UP000799437"/>
    </source>
</evidence>
<dbReference type="GeneID" id="54488466"/>
<dbReference type="Pfam" id="PF04681">
    <property type="entry name" value="Bys1"/>
    <property type="match status" value="1"/>
</dbReference>
<accession>A0A6A6VYY5</accession>
<organism evidence="2 3">
    <name type="scientific">Pseudovirgaria hyperparasitica</name>
    <dbReference type="NCBI Taxonomy" id="470096"/>
    <lineage>
        <taxon>Eukaryota</taxon>
        <taxon>Fungi</taxon>
        <taxon>Dikarya</taxon>
        <taxon>Ascomycota</taxon>
        <taxon>Pezizomycotina</taxon>
        <taxon>Dothideomycetes</taxon>
        <taxon>Dothideomycetes incertae sedis</taxon>
        <taxon>Acrospermales</taxon>
        <taxon>Acrospermaceae</taxon>
        <taxon>Pseudovirgaria</taxon>
    </lineage>
</organism>
<keyword evidence="1" id="KW-0732">Signal</keyword>
<name>A0A6A6VYY5_9PEZI</name>
<proteinExistence type="predicted"/>
<dbReference type="Proteomes" id="UP000799437">
    <property type="component" value="Unassembled WGS sequence"/>
</dbReference>
<protein>
    <recommendedName>
        <fullName evidence="4">BYS1 domain protein</fullName>
    </recommendedName>
</protein>
<dbReference type="PANTHER" id="PTHR36195:SF4">
    <property type="entry name" value="DOMAIN PROTEIN, PUTATIVE (AFU_ORTHOLOGUE AFUA_5G01990)-RELATED"/>
    <property type="match status" value="1"/>
</dbReference>
<evidence type="ECO:0008006" key="4">
    <source>
        <dbReference type="Google" id="ProtNLM"/>
    </source>
</evidence>